<comment type="caution">
    <text evidence="1">The sequence shown here is derived from an EMBL/GenBank/DDBJ whole genome shotgun (WGS) entry which is preliminary data.</text>
</comment>
<dbReference type="Proteomes" id="UP001060085">
    <property type="component" value="Linkage Group LG05"/>
</dbReference>
<evidence type="ECO:0000313" key="1">
    <source>
        <dbReference type="EMBL" id="KAI5663643.1"/>
    </source>
</evidence>
<accession>A0ACC0ARQ0</accession>
<protein>
    <submittedName>
        <fullName evidence="1">Uncharacterized protein</fullName>
    </submittedName>
</protein>
<sequence>MYMVKSPIRVDGTGNNVDTLRMNNKSCSCGKWQVYALPCSHALAVCRENGTRVDTYVLDIYSRKTYRRTYQSNFHQIGHENFWRDAPYNLTFHPLNMNNEHGRKQGTRFRREMDYRNPDSPPRCGRCHIRDIIEKIVITPVQAMYKFAF</sequence>
<name>A0ACC0ARQ0_CATRO</name>
<organism evidence="1 2">
    <name type="scientific">Catharanthus roseus</name>
    <name type="common">Madagascar periwinkle</name>
    <name type="synonym">Vinca rosea</name>
    <dbReference type="NCBI Taxonomy" id="4058"/>
    <lineage>
        <taxon>Eukaryota</taxon>
        <taxon>Viridiplantae</taxon>
        <taxon>Streptophyta</taxon>
        <taxon>Embryophyta</taxon>
        <taxon>Tracheophyta</taxon>
        <taxon>Spermatophyta</taxon>
        <taxon>Magnoliopsida</taxon>
        <taxon>eudicotyledons</taxon>
        <taxon>Gunneridae</taxon>
        <taxon>Pentapetalae</taxon>
        <taxon>asterids</taxon>
        <taxon>lamiids</taxon>
        <taxon>Gentianales</taxon>
        <taxon>Apocynaceae</taxon>
        <taxon>Rauvolfioideae</taxon>
        <taxon>Vinceae</taxon>
        <taxon>Catharanthinae</taxon>
        <taxon>Catharanthus</taxon>
    </lineage>
</organism>
<dbReference type="EMBL" id="CM044705">
    <property type="protein sequence ID" value="KAI5663643.1"/>
    <property type="molecule type" value="Genomic_DNA"/>
</dbReference>
<gene>
    <name evidence="1" type="ORF">M9H77_22966</name>
</gene>
<keyword evidence="2" id="KW-1185">Reference proteome</keyword>
<proteinExistence type="predicted"/>
<reference evidence="2" key="1">
    <citation type="journal article" date="2023" name="Nat. Plants">
        <title>Single-cell RNA sequencing provides a high-resolution roadmap for understanding the multicellular compartmentation of specialized metabolism.</title>
        <authorList>
            <person name="Sun S."/>
            <person name="Shen X."/>
            <person name="Li Y."/>
            <person name="Li Y."/>
            <person name="Wang S."/>
            <person name="Li R."/>
            <person name="Zhang H."/>
            <person name="Shen G."/>
            <person name="Guo B."/>
            <person name="Wei J."/>
            <person name="Xu J."/>
            <person name="St-Pierre B."/>
            <person name="Chen S."/>
            <person name="Sun C."/>
        </authorList>
    </citation>
    <scope>NUCLEOTIDE SEQUENCE [LARGE SCALE GENOMIC DNA]</scope>
</reference>
<evidence type="ECO:0000313" key="2">
    <source>
        <dbReference type="Proteomes" id="UP001060085"/>
    </source>
</evidence>